<evidence type="ECO:0000313" key="4">
    <source>
        <dbReference type="Proteomes" id="UP000193518"/>
    </source>
</evidence>
<dbReference type="Proteomes" id="UP000738270">
    <property type="component" value="Unassembled WGS sequence"/>
</dbReference>
<sequence>MQVPHRFISPAPHFEPPTRNGVHPLGRRPVAEPRVGTTRRSPHDGRSPRRTLPRPNVENAAPPELRRFTEHSLRLTLEVLDGRRPPAHLRPLLTKSVHDLVPALVRSAPAGRRLGGAILTRIHIRVVQVDAAEVFGTYNRGGRVFALAARIERGKGAHPAGWAITSLQIA</sequence>
<dbReference type="Pfam" id="PF20060">
    <property type="entry name" value="DUF6459"/>
    <property type="match status" value="1"/>
</dbReference>
<feature type="region of interest" description="Disordered" evidence="1">
    <location>
        <begin position="1"/>
        <end position="65"/>
    </location>
</feature>
<dbReference type="Proteomes" id="UP000193518">
    <property type="component" value="Unassembled WGS sequence"/>
</dbReference>
<dbReference type="EMBL" id="LWIC01000005">
    <property type="protein sequence ID" value="ORM26498.1"/>
    <property type="molecule type" value="Genomic_DNA"/>
</dbReference>
<protein>
    <recommendedName>
        <fullName evidence="5">Alanine, arginine and proline rich protein</fullName>
    </recommendedName>
</protein>
<name>A0AAE5IQU8_RHOHA</name>
<comment type="caution">
    <text evidence="3">The sequence shown here is derived from an EMBL/GenBank/DDBJ whole genome shotgun (WGS) entry which is preliminary data.</text>
</comment>
<evidence type="ECO:0000256" key="1">
    <source>
        <dbReference type="SAM" id="MobiDB-lite"/>
    </source>
</evidence>
<evidence type="ECO:0000313" key="2">
    <source>
        <dbReference type="EMBL" id="MBM4628423.1"/>
    </source>
</evidence>
<dbReference type="AlphaFoldDB" id="A0AAE5IQU8"/>
<gene>
    <name evidence="3" type="ORF">A5N68_13520</name>
    <name evidence="2" type="ORF">GS453_16815</name>
</gene>
<organism evidence="3 4">
    <name type="scientific">Rhodococcus hoagii</name>
    <name type="common">Corynebacterium equii</name>
    <dbReference type="NCBI Taxonomy" id="43767"/>
    <lineage>
        <taxon>Bacteria</taxon>
        <taxon>Bacillati</taxon>
        <taxon>Actinomycetota</taxon>
        <taxon>Actinomycetes</taxon>
        <taxon>Mycobacteriales</taxon>
        <taxon>Nocardiaceae</taxon>
        <taxon>Prescottella</taxon>
    </lineage>
</organism>
<proteinExistence type="predicted"/>
<evidence type="ECO:0000313" key="3">
    <source>
        <dbReference type="EMBL" id="ORM26498.1"/>
    </source>
</evidence>
<evidence type="ECO:0008006" key="5">
    <source>
        <dbReference type="Google" id="ProtNLM"/>
    </source>
</evidence>
<dbReference type="EMBL" id="WUXD01000037">
    <property type="protein sequence ID" value="MBM4628423.1"/>
    <property type="molecule type" value="Genomic_DNA"/>
</dbReference>
<accession>A0AAE5IQU8</accession>
<dbReference type="InterPro" id="IPR045596">
    <property type="entry name" value="DUF6459"/>
</dbReference>
<reference evidence="3 4" key="1">
    <citation type="journal article" date="2016" name="Genome Biol. Evol.">
        <title>Pangenome and Phylogenomic Analysis of the Pathogenic Actinobacterium Rhodococcus equi.</title>
        <authorList>
            <person name="Anastasi E."/>
            <person name="MacArthur I."/>
            <person name="Scortti M."/>
            <person name="Alvarez S."/>
            <person name="Giguere S."/>
            <person name="Vazquez-Boland J.A."/>
        </authorList>
    </citation>
    <scope>NUCLEOTIDE SEQUENCE [LARGE SCALE GENOMIC DNA]</scope>
    <source>
        <strain evidence="3 4">PAM1271</strain>
    </source>
</reference>
<reference evidence="2" key="2">
    <citation type="submission" date="2019-11" db="EMBL/GenBank/DDBJ databases">
        <title>Spread of Macrolides and rifampicin resistant Rhodococcus equi in clinical isolates in the USA.</title>
        <authorList>
            <person name="Alvarez-Narvaez S."/>
            <person name="Huber L."/>
            <person name="Cohen N.D."/>
            <person name="Slovis N."/>
            <person name="Greiter M."/>
            <person name="Giguere S."/>
            <person name="Hart K."/>
        </authorList>
    </citation>
    <scope>NUCLEOTIDE SEQUENCE</scope>
    <source>
        <strain evidence="2">Lh_38</strain>
    </source>
</reference>